<feature type="domain" description="Fe/B12 periplasmic-binding" evidence="1">
    <location>
        <begin position="67"/>
        <end position="356"/>
    </location>
</feature>
<comment type="caution">
    <text evidence="2">The sequence shown here is derived from an EMBL/GenBank/DDBJ whole genome shotgun (WGS) entry which is preliminary data.</text>
</comment>
<dbReference type="InterPro" id="IPR050902">
    <property type="entry name" value="ABC_Transporter_SBP"/>
</dbReference>
<dbReference type="PANTHER" id="PTHR30535">
    <property type="entry name" value="VITAMIN B12-BINDING PROTEIN"/>
    <property type="match status" value="1"/>
</dbReference>
<evidence type="ECO:0000313" key="2">
    <source>
        <dbReference type="EMBL" id="NVP58617.1"/>
    </source>
</evidence>
<evidence type="ECO:0000259" key="1">
    <source>
        <dbReference type="PROSITE" id="PS50983"/>
    </source>
</evidence>
<sequence>MWPHDSAADQTVQRISTVKNSFVSSLPAALVALSITVPSTGLAQETVYPLTIENCGRQLTFYKAPSRAFADGQNSAEVFYLLGLGDKVAGTALWIGPVLEGFEKVDARVPRIAELDPSFEGILATKPDFVATQFQWQIGPEGVVARVEQFEELSIPVYTAPADCHLKGKNADGAEPPKFSMDLIYREIDEIARIFNVADRGRTVIGEMKAREQAVKARVVALKGDVSALFWYSSAKLNADPYVAGEGGVPAYLMAELGIRNVVDSNEEWPTVGWETVAKANPTIIIAGDMTRRRFEGDDIAVKLDFLRHDPVASVMKAARQGQIVEMSVQLMDPTVRTIRGLEVLADALERYEFVR</sequence>
<dbReference type="PROSITE" id="PS50983">
    <property type="entry name" value="FE_B12_PBP"/>
    <property type="match status" value="1"/>
</dbReference>
<reference evidence="2 3" key="1">
    <citation type="submission" date="2020-06" db="EMBL/GenBank/DDBJ databases">
        <title>Rhizobium sp.nov. isolated from the tomato plant.</title>
        <authorList>
            <person name="Thin K.K."/>
            <person name="Zhang X."/>
            <person name="He S."/>
        </authorList>
    </citation>
    <scope>NUCLEOTIDE SEQUENCE [LARGE SCALE GENOMIC DNA]</scope>
    <source>
        <strain evidence="2 3">DBTS2</strain>
    </source>
</reference>
<organism evidence="2 3">
    <name type="scientific">Mycoplana rhizolycopersici</name>
    <dbReference type="NCBI Taxonomy" id="2746702"/>
    <lineage>
        <taxon>Bacteria</taxon>
        <taxon>Pseudomonadati</taxon>
        <taxon>Pseudomonadota</taxon>
        <taxon>Alphaproteobacteria</taxon>
        <taxon>Hyphomicrobiales</taxon>
        <taxon>Rhizobiaceae</taxon>
        <taxon>Mycoplana</taxon>
    </lineage>
</organism>
<protein>
    <submittedName>
        <fullName evidence="2">ABC transporter substrate-binding protein</fullName>
    </submittedName>
</protein>
<dbReference type="PANTHER" id="PTHR30535:SF7">
    <property type="entry name" value="IRON(III) DICITRATE-BINDING PROTEIN"/>
    <property type="match status" value="1"/>
</dbReference>
<keyword evidence="3" id="KW-1185">Reference proteome</keyword>
<accession>A0ABX2QLB9</accession>
<gene>
    <name evidence="2" type="ORF">HV823_25640</name>
</gene>
<dbReference type="Pfam" id="PF01497">
    <property type="entry name" value="Peripla_BP_2"/>
    <property type="match status" value="1"/>
</dbReference>
<proteinExistence type="predicted"/>
<evidence type="ECO:0000313" key="3">
    <source>
        <dbReference type="Proteomes" id="UP000659172"/>
    </source>
</evidence>
<name>A0ABX2QLB9_9HYPH</name>
<dbReference type="SUPFAM" id="SSF53807">
    <property type="entry name" value="Helical backbone' metal receptor"/>
    <property type="match status" value="1"/>
</dbReference>
<dbReference type="Proteomes" id="UP000659172">
    <property type="component" value="Unassembled WGS sequence"/>
</dbReference>
<dbReference type="InterPro" id="IPR002491">
    <property type="entry name" value="ABC_transptr_periplasmic_BD"/>
</dbReference>
<dbReference type="EMBL" id="JABXYK010000030">
    <property type="protein sequence ID" value="NVP58617.1"/>
    <property type="molecule type" value="Genomic_DNA"/>
</dbReference>
<dbReference type="Gene3D" id="3.40.50.1980">
    <property type="entry name" value="Nitrogenase molybdenum iron protein domain"/>
    <property type="match status" value="2"/>
</dbReference>